<keyword evidence="4" id="KW-0539">Nucleus</keyword>
<evidence type="ECO:0000313" key="6">
    <source>
        <dbReference type="EMBL" id="ORY46188.1"/>
    </source>
</evidence>
<dbReference type="GO" id="GO:0005634">
    <property type="term" value="C:nucleus"/>
    <property type="evidence" value="ECO:0007669"/>
    <property type="project" value="UniProtKB-SubCell"/>
</dbReference>
<evidence type="ECO:0000256" key="1">
    <source>
        <dbReference type="ARBA" id="ARBA00004123"/>
    </source>
</evidence>
<dbReference type="STRING" id="1754190.A0A1Y2CGL1"/>
<dbReference type="GO" id="GO:0003677">
    <property type="term" value="F:DNA binding"/>
    <property type="evidence" value="ECO:0007669"/>
    <property type="project" value="InterPro"/>
</dbReference>
<evidence type="ECO:0000256" key="2">
    <source>
        <dbReference type="ARBA" id="ARBA00022763"/>
    </source>
</evidence>
<organism evidence="6 7">
    <name type="scientific">Neocallimastix californiae</name>
    <dbReference type="NCBI Taxonomy" id="1754190"/>
    <lineage>
        <taxon>Eukaryota</taxon>
        <taxon>Fungi</taxon>
        <taxon>Fungi incertae sedis</taxon>
        <taxon>Chytridiomycota</taxon>
        <taxon>Chytridiomycota incertae sedis</taxon>
        <taxon>Neocallimastigomycetes</taxon>
        <taxon>Neocallimastigales</taxon>
        <taxon>Neocallimastigaceae</taxon>
        <taxon>Neocallimastix</taxon>
    </lineage>
</organism>
<evidence type="ECO:0000256" key="3">
    <source>
        <dbReference type="ARBA" id="ARBA00023204"/>
    </source>
</evidence>
<evidence type="ECO:0000259" key="5">
    <source>
        <dbReference type="Pfam" id="PF06632"/>
    </source>
</evidence>
<keyword evidence="2" id="KW-0227">DNA damage</keyword>
<accession>A0A1Y2CGL1</accession>
<reference evidence="6 7" key="1">
    <citation type="submission" date="2016-08" db="EMBL/GenBank/DDBJ databases">
        <title>A Parts List for Fungal Cellulosomes Revealed by Comparative Genomics.</title>
        <authorList>
            <consortium name="DOE Joint Genome Institute"/>
            <person name="Haitjema C.H."/>
            <person name="Gilmore S.P."/>
            <person name="Henske J.K."/>
            <person name="Solomon K.V."/>
            <person name="De Groot R."/>
            <person name="Kuo A."/>
            <person name="Mondo S.J."/>
            <person name="Salamov A.A."/>
            <person name="Labutti K."/>
            <person name="Zhao Z."/>
            <person name="Chiniquy J."/>
            <person name="Barry K."/>
            <person name="Brewer H.M."/>
            <person name="Purvine S.O."/>
            <person name="Wright A.T."/>
            <person name="Boxma B."/>
            <person name="Van Alen T."/>
            <person name="Hackstein J.H."/>
            <person name="Baker S.E."/>
            <person name="Grigoriev I.V."/>
            <person name="O'Malley M.A."/>
        </authorList>
    </citation>
    <scope>NUCLEOTIDE SEQUENCE [LARGE SCALE GENOMIC DNA]</scope>
    <source>
        <strain evidence="6 7">G1</strain>
    </source>
</reference>
<dbReference type="Gene3D" id="2.170.210.10">
    <property type="entry name" value="DNA double-strand break repair and VJ recombination XRCC4, N-terminal"/>
    <property type="match status" value="1"/>
</dbReference>
<dbReference type="GO" id="GO:0006303">
    <property type="term" value="P:double-strand break repair via nonhomologous end joining"/>
    <property type="evidence" value="ECO:0007669"/>
    <property type="project" value="UniProtKB-ARBA"/>
</dbReference>
<dbReference type="AlphaFoldDB" id="A0A1Y2CGL1"/>
<gene>
    <name evidence="6" type="ORF">LY90DRAFT_509336</name>
</gene>
<comment type="subcellular location">
    <subcellularLocation>
        <location evidence="1">Nucleus</location>
    </subcellularLocation>
</comment>
<comment type="caution">
    <text evidence="6">The sequence shown here is derived from an EMBL/GenBank/DDBJ whole genome shotgun (WGS) entry which is preliminary data.</text>
</comment>
<protein>
    <recommendedName>
        <fullName evidence="5">XRCC4 N-terminal domain-containing protein</fullName>
    </recommendedName>
</protein>
<evidence type="ECO:0000313" key="7">
    <source>
        <dbReference type="Proteomes" id="UP000193920"/>
    </source>
</evidence>
<name>A0A1Y2CGL1_9FUNG</name>
<dbReference type="EMBL" id="MCOG01000109">
    <property type="protein sequence ID" value="ORY46188.1"/>
    <property type="molecule type" value="Genomic_DNA"/>
</dbReference>
<proteinExistence type="predicted"/>
<dbReference type="OrthoDB" id="10419585at2759"/>
<dbReference type="InterPro" id="IPR053961">
    <property type="entry name" value="XRCC4_N"/>
</dbReference>
<keyword evidence="3" id="KW-0234">DNA repair</keyword>
<dbReference type="InterPro" id="IPR009089">
    <property type="entry name" value="XRCC4_N_sf"/>
</dbReference>
<sequence>MKNIEHTNDNYHFFKLENNELNNNKIFIWTYWKLNINEIEKKNNLNDVFEIILSDGERLWNQNIKIKDISSYLKNIKIEDYYTLIKKALIYTNKNIKEKFIYNWDLKDDIANFSIKLEISNSNDNIQNKFQYLLVNIELHSVKSENKKKVYQLIYEDTANEYLKMKVEYLL</sequence>
<dbReference type="Proteomes" id="UP000193920">
    <property type="component" value="Unassembled WGS sequence"/>
</dbReference>
<evidence type="ECO:0000256" key="4">
    <source>
        <dbReference type="ARBA" id="ARBA00023242"/>
    </source>
</evidence>
<dbReference type="GO" id="GO:0006310">
    <property type="term" value="P:DNA recombination"/>
    <property type="evidence" value="ECO:0007669"/>
    <property type="project" value="InterPro"/>
</dbReference>
<keyword evidence="7" id="KW-1185">Reference proteome</keyword>
<feature type="domain" description="XRCC4 N-terminal" evidence="5">
    <location>
        <begin position="26"/>
        <end position="125"/>
    </location>
</feature>
<dbReference type="InterPro" id="IPR038051">
    <property type="entry name" value="XRCC4-like_N_sf"/>
</dbReference>
<dbReference type="SUPFAM" id="SSF50809">
    <property type="entry name" value="XRCC4, N-terminal domain"/>
    <property type="match status" value="1"/>
</dbReference>
<dbReference type="Pfam" id="PF06632">
    <property type="entry name" value="XRCC4"/>
    <property type="match status" value="1"/>
</dbReference>